<comment type="caution">
    <text evidence="1">The sequence shown here is derived from an EMBL/GenBank/DDBJ whole genome shotgun (WGS) entry which is preliminary data.</text>
</comment>
<sequence length="95" mass="11343">MDDKRKRSIIHNVMNDISNIIGLNNLLILEDNKSDQKRIKKKIKLYYEFIYKECKPIIDNKEDINEISTAFEGEYLRVFKKAIENNISNSENYKE</sequence>
<proteinExistence type="predicted"/>
<dbReference type="Proteomes" id="UP000261212">
    <property type="component" value="Unassembled WGS sequence"/>
</dbReference>
<accession>A0A3E3DYW3</accession>
<dbReference type="EMBL" id="QUSM01000003">
    <property type="protein sequence ID" value="RGD74276.1"/>
    <property type="molecule type" value="Genomic_DNA"/>
</dbReference>
<dbReference type="AlphaFoldDB" id="A0A3E3DYW3"/>
<name>A0A3E3DYW3_9FIRM</name>
<reference evidence="1 2" key="1">
    <citation type="submission" date="2018-08" db="EMBL/GenBank/DDBJ databases">
        <title>A genome reference for cultivated species of the human gut microbiota.</title>
        <authorList>
            <person name="Zou Y."/>
            <person name="Xue W."/>
            <person name="Luo G."/>
        </authorList>
    </citation>
    <scope>NUCLEOTIDE SEQUENCE [LARGE SCALE GENOMIC DNA]</scope>
    <source>
        <strain evidence="1 2">AM25-6</strain>
    </source>
</reference>
<dbReference type="RefSeq" id="WP_117532072.1">
    <property type="nucleotide sequence ID" value="NZ_QUSM01000003.1"/>
</dbReference>
<organism evidence="1 2">
    <name type="scientific">Anaerofustis stercorihominis</name>
    <dbReference type="NCBI Taxonomy" id="214853"/>
    <lineage>
        <taxon>Bacteria</taxon>
        <taxon>Bacillati</taxon>
        <taxon>Bacillota</taxon>
        <taxon>Clostridia</taxon>
        <taxon>Eubacteriales</taxon>
        <taxon>Eubacteriaceae</taxon>
        <taxon>Anaerofustis</taxon>
    </lineage>
</organism>
<evidence type="ECO:0000313" key="2">
    <source>
        <dbReference type="Proteomes" id="UP000261212"/>
    </source>
</evidence>
<evidence type="ECO:0000313" key="1">
    <source>
        <dbReference type="EMBL" id="RGD74276.1"/>
    </source>
</evidence>
<protein>
    <submittedName>
        <fullName evidence="1">Uncharacterized protein</fullName>
    </submittedName>
</protein>
<gene>
    <name evidence="1" type="ORF">DW687_05780</name>
</gene>